<feature type="region of interest" description="Disordered" evidence="1">
    <location>
        <begin position="1"/>
        <end position="24"/>
    </location>
</feature>
<protein>
    <recommendedName>
        <fullName evidence="4">DUF4913 domain-containing protein</fullName>
    </recommendedName>
</protein>
<proteinExistence type="predicted"/>
<dbReference type="EMBL" id="QLYX01000004">
    <property type="protein sequence ID" value="RAY14984.1"/>
    <property type="molecule type" value="Genomic_DNA"/>
</dbReference>
<dbReference type="Proteomes" id="UP000251891">
    <property type="component" value="Unassembled WGS sequence"/>
</dbReference>
<gene>
    <name evidence="2" type="ORF">DPM19_09545</name>
</gene>
<keyword evidence="3" id="KW-1185">Reference proteome</keyword>
<feature type="region of interest" description="Disordered" evidence="1">
    <location>
        <begin position="38"/>
        <end position="94"/>
    </location>
</feature>
<accession>A0A365H782</accession>
<reference evidence="2 3" key="1">
    <citation type="submission" date="2018-06" db="EMBL/GenBank/DDBJ databases">
        <title>Actinomadura craniellae sp. nov. isolated from marine sponge Craniella sp.</title>
        <authorList>
            <person name="Li L."/>
            <person name="Xu Q.H."/>
            <person name="Lin H.W."/>
            <person name="Lu Y.H."/>
        </authorList>
    </citation>
    <scope>NUCLEOTIDE SEQUENCE [LARGE SCALE GENOMIC DNA]</scope>
    <source>
        <strain evidence="2 3">LHW63021</strain>
    </source>
</reference>
<dbReference type="AlphaFoldDB" id="A0A365H782"/>
<evidence type="ECO:0000313" key="2">
    <source>
        <dbReference type="EMBL" id="RAY14984.1"/>
    </source>
</evidence>
<dbReference type="Pfam" id="PF16259">
    <property type="entry name" value="DUF4913"/>
    <property type="match status" value="1"/>
</dbReference>
<comment type="caution">
    <text evidence="2">The sequence shown here is derived from an EMBL/GenBank/DDBJ whole genome shotgun (WGS) entry which is preliminary data.</text>
</comment>
<evidence type="ECO:0000256" key="1">
    <source>
        <dbReference type="SAM" id="MobiDB-lite"/>
    </source>
</evidence>
<evidence type="ECO:0000313" key="3">
    <source>
        <dbReference type="Proteomes" id="UP000251891"/>
    </source>
</evidence>
<name>A0A365H782_9ACTN</name>
<dbReference type="InterPro" id="IPR032584">
    <property type="entry name" value="DUF4913"/>
</dbReference>
<organism evidence="2 3">
    <name type="scientific">Actinomadura craniellae</name>
    <dbReference type="NCBI Taxonomy" id="2231787"/>
    <lineage>
        <taxon>Bacteria</taxon>
        <taxon>Bacillati</taxon>
        <taxon>Actinomycetota</taxon>
        <taxon>Actinomycetes</taxon>
        <taxon>Streptosporangiales</taxon>
        <taxon>Thermomonosporaceae</taxon>
        <taxon>Actinomadura</taxon>
    </lineage>
</organism>
<sequence length="213" mass="24026">MRRRRGNAAGRIRLAPVPPQSAPAAALGRICAETAWPRRRTVPVPAPQHGPSDQPYRRPEPSVERGALASPSERSTAHERFDFGGNVSTSEQAPARPVYRTLSQWVNNHFIPIYRRTLGGEYRWCSQWWKHAEAISRFSSLWYAWESMRINGSTGMGLWYRDHLDHQLPVLLGPRGPFYQCTETEHLEPHQAAIALPPPGWWTSSLATTGGRA</sequence>
<evidence type="ECO:0008006" key="4">
    <source>
        <dbReference type="Google" id="ProtNLM"/>
    </source>
</evidence>